<evidence type="ECO:0000256" key="1">
    <source>
        <dbReference type="SAM" id="MobiDB-lite"/>
    </source>
</evidence>
<dbReference type="Proteomes" id="UP000054047">
    <property type="component" value="Unassembled WGS sequence"/>
</dbReference>
<protein>
    <recommendedName>
        <fullName evidence="4">Reverse transcriptase domain-containing protein</fullName>
    </recommendedName>
</protein>
<dbReference type="AlphaFoldDB" id="A0A0C2DDB3"/>
<gene>
    <name evidence="2" type="ORF">ANCDUO_09349</name>
</gene>
<dbReference type="EMBL" id="KN730990">
    <property type="protein sequence ID" value="KIH60402.1"/>
    <property type="molecule type" value="Genomic_DNA"/>
</dbReference>
<evidence type="ECO:0000313" key="2">
    <source>
        <dbReference type="EMBL" id="KIH60402.1"/>
    </source>
</evidence>
<evidence type="ECO:0008006" key="4">
    <source>
        <dbReference type="Google" id="ProtNLM"/>
    </source>
</evidence>
<sequence length="124" mass="13741">MRTTLPSWQKVTEATTSLNREAKKIGLRITSEKSKVVKIGTTHAPINIDVGDVRLENVARLTYLGSTVACDGDAEFDVRARIAKAAAEQPSSESYDRSGRQHPSRTTSRWLVSLSCDFDGYLRQ</sequence>
<feature type="region of interest" description="Disordered" evidence="1">
    <location>
        <begin position="86"/>
        <end position="107"/>
    </location>
</feature>
<proteinExistence type="predicted"/>
<evidence type="ECO:0000313" key="3">
    <source>
        <dbReference type="Proteomes" id="UP000054047"/>
    </source>
</evidence>
<dbReference type="OrthoDB" id="8049117at2759"/>
<organism evidence="2 3">
    <name type="scientific">Ancylostoma duodenale</name>
    <dbReference type="NCBI Taxonomy" id="51022"/>
    <lineage>
        <taxon>Eukaryota</taxon>
        <taxon>Metazoa</taxon>
        <taxon>Ecdysozoa</taxon>
        <taxon>Nematoda</taxon>
        <taxon>Chromadorea</taxon>
        <taxon>Rhabditida</taxon>
        <taxon>Rhabditina</taxon>
        <taxon>Rhabditomorpha</taxon>
        <taxon>Strongyloidea</taxon>
        <taxon>Ancylostomatidae</taxon>
        <taxon>Ancylostomatinae</taxon>
        <taxon>Ancylostoma</taxon>
    </lineage>
</organism>
<name>A0A0C2DDB3_9BILA</name>
<accession>A0A0C2DDB3</accession>
<keyword evidence="3" id="KW-1185">Reference proteome</keyword>
<reference evidence="2 3" key="1">
    <citation type="submission" date="2013-12" db="EMBL/GenBank/DDBJ databases">
        <title>Draft genome of the parsitic nematode Ancylostoma duodenale.</title>
        <authorList>
            <person name="Mitreva M."/>
        </authorList>
    </citation>
    <scope>NUCLEOTIDE SEQUENCE [LARGE SCALE GENOMIC DNA]</scope>
    <source>
        <strain evidence="2 3">Zhejiang</strain>
    </source>
</reference>